<dbReference type="InterPro" id="IPR002018">
    <property type="entry name" value="CarbesteraseB"/>
</dbReference>
<evidence type="ECO:0000256" key="1">
    <source>
        <dbReference type="SAM" id="MobiDB-lite"/>
    </source>
</evidence>
<dbReference type="AlphaFoldDB" id="A0A7J6QM72"/>
<feature type="compositionally biased region" description="Low complexity" evidence="1">
    <location>
        <begin position="38"/>
        <end position="52"/>
    </location>
</feature>
<dbReference type="PANTHER" id="PTHR11559">
    <property type="entry name" value="CARBOXYLESTERASE"/>
    <property type="match status" value="1"/>
</dbReference>
<feature type="non-terminal residue" evidence="4">
    <location>
        <position position="165"/>
    </location>
</feature>
<comment type="caution">
    <text evidence="4">The sequence shown here is derived from an EMBL/GenBank/DDBJ whole genome shotgun (WGS) entry which is preliminary data.</text>
</comment>
<reference evidence="6 7" key="1">
    <citation type="submission" date="2020-04" db="EMBL/GenBank/DDBJ databases">
        <title>Perkinsus olseni comparative genomics.</title>
        <authorList>
            <person name="Bogema D.R."/>
        </authorList>
    </citation>
    <scope>NUCLEOTIDE SEQUENCE [LARGE SCALE GENOMIC DNA]</scope>
    <source>
        <strain evidence="4">ATCC PRA-205</strain>
        <strain evidence="5 6">ATCC PRA-207</strain>
    </source>
</reference>
<evidence type="ECO:0000256" key="2">
    <source>
        <dbReference type="SAM" id="SignalP"/>
    </source>
</evidence>
<feature type="region of interest" description="Disordered" evidence="1">
    <location>
        <begin position="25"/>
        <end position="56"/>
    </location>
</feature>
<feature type="chain" id="PRO_5033594436" description="Carboxylesterase type B domain-containing protein" evidence="2">
    <location>
        <begin position="24"/>
        <end position="165"/>
    </location>
</feature>
<dbReference type="Proteomes" id="UP000553632">
    <property type="component" value="Unassembled WGS sequence"/>
</dbReference>
<dbReference type="Pfam" id="PF00135">
    <property type="entry name" value="COesterase"/>
    <property type="match status" value="1"/>
</dbReference>
<name>A0A7J6QM72_PEROL</name>
<evidence type="ECO:0000313" key="5">
    <source>
        <dbReference type="EMBL" id="KAF4753126.1"/>
    </source>
</evidence>
<dbReference type="EMBL" id="JABANO010005653">
    <property type="protein sequence ID" value="KAF4753126.1"/>
    <property type="molecule type" value="Genomic_DNA"/>
</dbReference>
<dbReference type="SUPFAM" id="SSF53474">
    <property type="entry name" value="alpha/beta-Hydrolases"/>
    <property type="match status" value="1"/>
</dbReference>
<feature type="signal peptide" evidence="2">
    <location>
        <begin position="1"/>
        <end position="23"/>
    </location>
</feature>
<organism evidence="4 7">
    <name type="scientific">Perkinsus olseni</name>
    <name type="common">Perkinsus atlanticus</name>
    <dbReference type="NCBI Taxonomy" id="32597"/>
    <lineage>
        <taxon>Eukaryota</taxon>
        <taxon>Sar</taxon>
        <taxon>Alveolata</taxon>
        <taxon>Perkinsozoa</taxon>
        <taxon>Perkinsea</taxon>
        <taxon>Perkinsida</taxon>
        <taxon>Perkinsidae</taxon>
        <taxon>Perkinsus</taxon>
    </lineage>
</organism>
<dbReference type="EMBL" id="JABANM010029075">
    <property type="protein sequence ID" value="KAF4708620.1"/>
    <property type="molecule type" value="Genomic_DNA"/>
</dbReference>
<gene>
    <name evidence="4" type="ORF">FOZ62_005587</name>
    <name evidence="5" type="ORF">FOZ63_024917</name>
</gene>
<proteinExistence type="predicted"/>
<sequence length="165" mass="17191">MRLSPPITAAVAALALGLSGCSSSKSATTTPVPSHSGTTSPASAAPSTSPTPLVASVDAPMGPMAGVIVHANDTFEQPIIQDVEAFYGIPFAEPPFGDLRFRAPQELNDSWTSTRLMDTKKSHCVDSTGAGHEDCLYLNVFRPANATADSRLPVMAWIFGGGFVN</sequence>
<evidence type="ECO:0000259" key="3">
    <source>
        <dbReference type="Pfam" id="PF00135"/>
    </source>
</evidence>
<dbReference type="PROSITE" id="PS51257">
    <property type="entry name" value="PROKAR_LIPOPROTEIN"/>
    <property type="match status" value="1"/>
</dbReference>
<dbReference type="Proteomes" id="UP000574390">
    <property type="component" value="Unassembled WGS sequence"/>
</dbReference>
<dbReference type="Gene3D" id="3.40.50.1820">
    <property type="entry name" value="alpha/beta hydrolase"/>
    <property type="match status" value="1"/>
</dbReference>
<dbReference type="InterPro" id="IPR029058">
    <property type="entry name" value="AB_hydrolase_fold"/>
</dbReference>
<evidence type="ECO:0000313" key="4">
    <source>
        <dbReference type="EMBL" id="KAF4708620.1"/>
    </source>
</evidence>
<accession>A0A7J6QM72</accession>
<feature type="domain" description="Carboxylesterase type B" evidence="3">
    <location>
        <begin position="56"/>
        <end position="164"/>
    </location>
</feature>
<evidence type="ECO:0000313" key="6">
    <source>
        <dbReference type="Proteomes" id="UP000553632"/>
    </source>
</evidence>
<keyword evidence="2" id="KW-0732">Signal</keyword>
<protein>
    <recommendedName>
        <fullName evidence="3">Carboxylesterase type B domain-containing protein</fullName>
    </recommendedName>
</protein>
<keyword evidence="6" id="KW-1185">Reference proteome</keyword>
<evidence type="ECO:0000313" key="7">
    <source>
        <dbReference type="Proteomes" id="UP000574390"/>
    </source>
</evidence>
<dbReference type="InterPro" id="IPR050309">
    <property type="entry name" value="Type-B_Carboxylest/Lipase"/>
</dbReference>
<dbReference type="InterPro" id="IPR019819">
    <property type="entry name" value="Carboxylesterase_B_CS"/>
</dbReference>
<dbReference type="PROSITE" id="PS00941">
    <property type="entry name" value="CARBOXYLESTERASE_B_2"/>
    <property type="match status" value="1"/>
</dbReference>